<sequence>MIISPPLLKTAQGNQSDEDWLKGLMPFESKGNYPISSLLAWHGGQHIEHTDTGTRGEPVRAIADGKVMFARKPSPLTGENAKPDLAINGGSSDGCAIIKHSTEIGEGLEGQVEYYSIYMHLKQVFVQKNQPVYRKTELGSVGQCNSNNAMHMEIICDDDNLKKLVGREKGNLDLSKDGRMDVVYGDMHFYLPAGATFYGAQPSANSQTGAGTPAYISTTPLFISMRFEKGNCKMSTRQENPEILGEYTCIGNEIIETDYEYNLYKAATTLANRNEIASSAMYELLRFGRVINIDNETAIPAGAAPHWRRVNYPDGQGWVNLNAVSIKKYSDADFPHWMGWNLIADDATPDSQCNSPTLLGWLDSDGDKKYTSKELVQVLGQDKVKERLSRSICKFPTEWEVATLNTRYEWIKTESDLLETPLDTDQYENFIKLITALCFWAEADLGITADHWHFHPREFIGHFRKCGWLSPNELIQTIPITVKKLSETTFRSENIGSNTAIQTRVNRWGRHLNIVLRKYSIDNTIRRVFFFANVWEETGYLRLMVEGNGSQASYAPWYGRGLIQLTHLSNYQSYGNYRGFVTRQITGQFSALGWDPEQLIAENDHNCIDTAVFWVNPSASAIGRNILIEADRGFSIDVALQTARGTNGNVSIEKLNGLDGRLQVAYYLKYILLEDIPLQDFEVLTFTWRRSSVKTGQRVVRGQVKRVFETGNHSINVDILARRPL</sequence>
<evidence type="ECO:0000313" key="3">
    <source>
        <dbReference type="Proteomes" id="UP000282438"/>
    </source>
</evidence>
<dbReference type="InterPro" id="IPR011055">
    <property type="entry name" value="Dup_hybrid_motif"/>
</dbReference>
<accession>A0A3S8ZTT0</accession>
<protein>
    <submittedName>
        <fullName evidence="2">M23 family metallopeptidase</fullName>
    </submittedName>
</protein>
<feature type="domain" description="M23ase beta-sheet core" evidence="1">
    <location>
        <begin position="54"/>
        <end position="155"/>
    </location>
</feature>
<dbReference type="EMBL" id="CP034433">
    <property type="protein sequence ID" value="AZN36913.1"/>
    <property type="molecule type" value="Genomic_DNA"/>
</dbReference>
<dbReference type="InterPro" id="IPR023346">
    <property type="entry name" value="Lysozyme-like_dom_sf"/>
</dbReference>
<dbReference type="OrthoDB" id="1242806at2"/>
<organism evidence="2 3">
    <name type="scientific">Iodobacter ciconiae</name>
    <dbReference type="NCBI Taxonomy" id="2496266"/>
    <lineage>
        <taxon>Bacteria</taxon>
        <taxon>Pseudomonadati</taxon>
        <taxon>Pseudomonadota</taxon>
        <taxon>Betaproteobacteria</taxon>
        <taxon>Neisseriales</taxon>
        <taxon>Chitinibacteraceae</taxon>
        <taxon>Iodobacter</taxon>
    </lineage>
</organism>
<dbReference type="Proteomes" id="UP000282438">
    <property type="component" value="Chromosome"/>
</dbReference>
<dbReference type="Pfam" id="PF01551">
    <property type="entry name" value="Peptidase_M23"/>
    <property type="match status" value="1"/>
</dbReference>
<dbReference type="InterPro" id="IPR016047">
    <property type="entry name" value="M23ase_b-sheet_dom"/>
</dbReference>
<keyword evidence="3" id="KW-1185">Reference proteome</keyword>
<evidence type="ECO:0000259" key="1">
    <source>
        <dbReference type="Pfam" id="PF01551"/>
    </source>
</evidence>
<dbReference type="SUPFAM" id="SSF53955">
    <property type="entry name" value="Lysozyme-like"/>
    <property type="match status" value="1"/>
</dbReference>
<dbReference type="SUPFAM" id="SSF51261">
    <property type="entry name" value="Duplicated hybrid motif"/>
    <property type="match status" value="1"/>
</dbReference>
<dbReference type="AlphaFoldDB" id="A0A3S8ZTT0"/>
<evidence type="ECO:0000313" key="2">
    <source>
        <dbReference type="EMBL" id="AZN36913.1"/>
    </source>
</evidence>
<dbReference type="Gene3D" id="2.70.70.10">
    <property type="entry name" value="Glucose Permease (Domain IIA)"/>
    <property type="match status" value="1"/>
</dbReference>
<gene>
    <name evidence="2" type="ORF">EJO50_10715</name>
</gene>
<reference evidence="2 3" key="1">
    <citation type="submission" date="2018-12" db="EMBL/GenBank/DDBJ databases">
        <title>Complete genome sequence of Iodobacter sp. H11R3.</title>
        <authorList>
            <person name="Bae J.-W."/>
        </authorList>
    </citation>
    <scope>NUCLEOTIDE SEQUENCE [LARGE SCALE GENOMIC DNA]</scope>
    <source>
        <strain evidence="2 3">H11R3</strain>
    </source>
</reference>
<dbReference type="Gene3D" id="1.10.530.10">
    <property type="match status" value="1"/>
</dbReference>
<name>A0A3S8ZTT0_9NEIS</name>
<dbReference type="RefSeq" id="WP_125974050.1">
    <property type="nucleotide sequence ID" value="NZ_CP034433.1"/>
</dbReference>
<proteinExistence type="predicted"/>
<dbReference type="KEGG" id="iod:EJO50_10715"/>
<dbReference type="CDD" id="cd12797">
    <property type="entry name" value="M23_peptidase"/>
    <property type="match status" value="1"/>
</dbReference>